<dbReference type="PANTHER" id="PTHR43298:SF2">
    <property type="entry name" value="FMN_FAD EXPORTER YEEO-RELATED"/>
    <property type="match status" value="1"/>
</dbReference>
<accession>A0A011V4S1</accession>
<feature type="transmembrane region" description="Helical" evidence="10">
    <location>
        <begin position="171"/>
        <end position="195"/>
    </location>
</feature>
<feature type="transmembrane region" description="Helical" evidence="10">
    <location>
        <begin position="283"/>
        <end position="303"/>
    </location>
</feature>
<dbReference type="GO" id="GO:0015297">
    <property type="term" value="F:antiporter activity"/>
    <property type="evidence" value="ECO:0007669"/>
    <property type="project" value="UniProtKB-KW"/>
</dbReference>
<dbReference type="Pfam" id="PF01554">
    <property type="entry name" value="MatE"/>
    <property type="match status" value="2"/>
</dbReference>
<evidence type="ECO:0000256" key="6">
    <source>
        <dbReference type="ARBA" id="ARBA00022989"/>
    </source>
</evidence>
<evidence type="ECO:0000256" key="10">
    <source>
        <dbReference type="SAM" id="Phobius"/>
    </source>
</evidence>
<reference evidence="12 14" key="2">
    <citation type="submission" date="2019-03" db="EMBL/GenBank/DDBJ databases">
        <title>Genomic Encyclopedia of Type Strains, Phase IV (KMG-IV): sequencing the most valuable type-strain genomes for metagenomic binning, comparative biology and taxonomic classification.</title>
        <authorList>
            <person name="Goeker M."/>
        </authorList>
    </citation>
    <scope>NUCLEOTIDE SEQUENCE [LARGE SCALE GENOMIC DNA]</scope>
    <source>
        <strain evidence="12 14">DSM 11603</strain>
    </source>
</reference>
<keyword evidence="5 10" id="KW-0812">Transmembrane</keyword>
<dbReference type="GO" id="GO:0006811">
    <property type="term" value="P:monoatomic ion transport"/>
    <property type="evidence" value="ECO:0007669"/>
    <property type="project" value="UniProtKB-KW"/>
</dbReference>
<comment type="caution">
    <text evidence="11">The sequence shown here is derived from an EMBL/GenBank/DDBJ whole genome shotgun (WGS) entry which is preliminary data.</text>
</comment>
<organism evidence="11 13">
    <name type="scientific">Aquamicrobium defluvii</name>
    <dbReference type="NCBI Taxonomy" id="69279"/>
    <lineage>
        <taxon>Bacteria</taxon>
        <taxon>Pseudomonadati</taxon>
        <taxon>Pseudomonadota</taxon>
        <taxon>Alphaproteobacteria</taxon>
        <taxon>Hyphomicrobiales</taxon>
        <taxon>Phyllobacteriaceae</taxon>
        <taxon>Aquamicrobium</taxon>
    </lineage>
</organism>
<evidence type="ECO:0000313" key="11">
    <source>
        <dbReference type="EMBL" id="EXL03450.1"/>
    </source>
</evidence>
<proteinExistence type="predicted"/>
<dbReference type="InterPro" id="IPR048279">
    <property type="entry name" value="MdtK-like"/>
</dbReference>
<feature type="transmembrane region" description="Helical" evidence="10">
    <location>
        <begin position="250"/>
        <end position="277"/>
    </location>
</feature>
<feature type="transmembrane region" description="Helical" evidence="10">
    <location>
        <begin position="405"/>
        <end position="427"/>
    </location>
</feature>
<dbReference type="RefSeq" id="WP_035029819.1">
    <property type="nucleotide sequence ID" value="NZ_KK073897.1"/>
</dbReference>
<dbReference type="AlphaFoldDB" id="A0A011V4S1"/>
<keyword evidence="7" id="KW-0406">Ion transport</keyword>
<dbReference type="HOGENOM" id="CLU_012893_6_3_5"/>
<keyword evidence="14" id="KW-1185">Reference proteome</keyword>
<keyword evidence="4" id="KW-1003">Cell membrane</keyword>
<evidence type="ECO:0000256" key="3">
    <source>
        <dbReference type="ARBA" id="ARBA00022449"/>
    </source>
</evidence>
<feature type="transmembrane region" description="Helical" evidence="10">
    <location>
        <begin position="201"/>
        <end position="226"/>
    </location>
</feature>
<evidence type="ECO:0000313" key="13">
    <source>
        <dbReference type="Proteomes" id="UP000019849"/>
    </source>
</evidence>
<evidence type="ECO:0000256" key="9">
    <source>
        <dbReference type="ARBA" id="ARBA00031636"/>
    </source>
</evidence>
<dbReference type="CDD" id="cd13131">
    <property type="entry name" value="MATE_NorM_like"/>
    <property type="match status" value="1"/>
</dbReference>
<protein>
    <recommendedName>
        <fullName evidence="9">Multidrug-efflux transporter</fullName>
    </recommendedName>
</protein>
<dbReference type="EMBL" id="JENY01000025">
    <property type="protein sequence ID" value="EXL03450.1"/>
    <property type="molecule type" value="Genomic_DNA"/>
</dbReference>
<comment type="subcellular location">
    <subcellularLocation>
        <location evidence="1">Cell inner membrane</location>
        <topology evidence="1">Multi-pass membrane protein</topology>
    </subcellularLocation>
</comment>
<evidence type="ECO:0000256" key="2">
    <source>
        <dbReference type="ARBA" id="ARBA00022448"/>
    </source>
</evidence>
<feature type="transmembrane region" description="Helical" evidence="10">
    <location>
        <begin position="64"/>
        <end position="84"/>
    </location>
</feature>
<dbReference type="GO" id="GO:0005886">
    <property type="term" value="C:plasma membrane"/>
    <property type="evidence" value="ECO:0007669"/>
    <property type="project" value="UniProtKB-SubCell"/>
</dbReference>
<keyword evidence="2" id="KW-0813">Transport</keyword>
<dbReference type="NCBIfam" id="TIGR00797">
    <property type="entry name" value="matE"/>
    <property type="match status" value="1"/>
</dbReference>
<keyword evidence="3" id="KW-0050">Antiport</keyword>
<dbReference type="EMBL" id="SNZF01000017">
    <property type="protein sequence ID" value="TDR33979.1"/>
    <property type="molecule type" value="Genomic_DNA"/>
</dbReference>
<evidence type="ECO:0000256" key="1">
    <source>
        <dbReference type="ARBA" id="ARBA00004429"/>
    </source>
</evidence>
<dbReference type="STRING" id="69279.BG36_12560"/>
<evidence type="ECO:0000256" key="7">
    <source>
        <dbReference type="ARBA" id="ARBA00023065"/>
    </source>
</evidence>
<gene>
    <name evidence="11" type="ORF">BG36_12560</name>
    <name evidence="12" type="ORF">DES43_11711</name>
</gene>
<dbReference type="InterPro" id="IPR050222">
    <property type="entry name" value="MATE_MdtK"/>
</dbReference>
<keyword evidence="8 10" id="KW-0472">Membrane</keyword>
<evidence type="ECO:0000313" key="12">
    <source>
        <dbReference type="EMBL" id="TDR33979.1"/>
    </source>
</evidence>
<evidence type="ECO:0000256" key="5">
    <source>
        <dbReference type="ARBA" id="ARBA00022692"/>
    </source>
</evidence>
<feature type="transmembrane region" description="Helical" evidence="10">
    <location>
        <begin position="363"/>
        <end position="384"/>
    </location>
</feature>
<keyword evidence="6 10" id="KW-1133">Transmembrane helix</keyword>
<evidence type="ECO:0000256" key="8">
    <source>
        <dbReference type="ARBA" id="ARBA00023136"/>
    </source>
</evidence>
<feature type="transmembrane region" description="Helical" evidence="10">
    <location>
        <begin position="335"/>
        <end position="357"/>
    </location>
</feature>
<evidence type="ECO:0000256" key="4">
    <source>
        <dbReference type="ARBA" id="ARBA00022475"/>
    </source>
</evidence>
<reference evidence="11 13" key="1">
    <citation type="submission" date="2014-02" db="EMBL/GenBank/DDBJ databases">
        <title>Aquamicrobium defluvii Genome sequencing.</title>
        <authorList>
            <person name="Wang X."/>
        </authorList>
    </citation>
    <scope>NUCLEOTIDE SEQUENCE [LARGE SCALE GENOMIC DNA]</scope>
    <source>
        <strain evidence="11 13">W13Z1</strain>
    </source>
</reference>
<feature type="transmembrane region" description="Helical" evidence="10">
    <location>
        <begin position="105"/>
        <end position="122"/>
    </location>
</feature>
<feature type="transmembrane region" description="Helical" evidence="10">
    <location>
        <begin position="142"/>
        <end position="159"/>
    </location>
</feature>
<dbReference type="eggNOG" id="COG0534">
    <property type="taxonomic scope" value="Bacteria"/>
</dbReference>
<name>A0A011V4S1_9HYPH</name>
<dbReference type="PATRIC" id="fig|69279.3.peg.3605"/>
<dbReference type="Proteomes" id="UP000019849">
    <property type="component" value="Unassembled WGS sequence"/>
</dbReference>
<dbReference type="OrthoDB" id="9780160at2"/>
<dbReference type="GO" id="GO:0042910">
    <property type="term" value="F:xenobiotic transmembrane transporter activity"/>
    <property type="evidence" value="ECO:0007669"/>
    <property type="project" value="InterPro"/>
</dbReference>
<dbReference type="PANTHER" id="PTHR43298">
    <property type="entry name" value="MULTIDRUG RESISTANCE PROTEIN NORM-RELATED"/>
    <property type="match status" value="1"/>
</dbReference>
<feature type="transmembrane region" description="Helical" evidence="10">
    <location>
        <begin position="433"/>
        <end position="454"/>
    </location>
</feature>
<dbReference type="InterPro" id="IPR002528">
    <property type="entry name" value="MATE_fam"/>
</dbReference>
<dbReference type="PIRSF" id="PIRSF006603">
    <property type="entry name" value="DinF"/>
    <property type="match status" value="1"/>
</dbReference>
<dbReference type="Proteomes" id="UP000294958">
    <property type="component" value="Unassembled WGS sequence"/>
</dbReference>
<evidence type="ECO:0000313" key="14">
    <source>
        <dbReference type="Proteomes" id="UP000294958"/>
    </source>
</evidence>
<sequence length="466" mass="50355">MSAIEADAHASGHLWREEIRATLALAWPLVLTNLAQTAMTATDVMILGRVGPATLAAGALGANLYFAPLIFGLGLMLATVPMMAREVGRRRNSVRDLRRTVRQGLWVAVLVALPIWALLWNGERILLAMGQEPALARDAGHYLRTLQWGLLPFFLYVVLRSFIASLERPGWATVVAFIGVIINLAGNLVLVFGHLGFPEMGIVGSGLATSIANFAMFLGMVLVVTLDRRFRRYRLFGRFWRADWQRLRQLLWLGMPIAAMMAFETTLFNAAAFMMGLIGASSLAAYAVVIQLCSVSFMIPLGINQAATVRVGIAYGAHDPQAIARAGWTSYAMGVGFMALSALVMMTLPRVLLGAFIDVDSPANAEVVALATGFLAVAALFQIVDGAQAVAAGMLRGLQDTTIPMIYAAFGYWGIGLPLGIALAFHFGFDGVGVWIGLSAGLAVVAVLLLARWLRRHRLPAFRAMR</sequence>